<dbReference type="RefSeq" id="WP_198675508.1">
    <property type="nucleotide sequence ID" value="NZ_SGWW01000002.1"/>
</dbReference>
<dbReference type="PANTHER" id="PTHR30146">
    <property type="entry name" value="LACI-RELATED TRANSCRIPTIONAL REPRESSOR"/>
    <property type="match status" value="1"/>
</dbReference>
<dbReference type="Proteomes" id="UP000293519">
    <property type="component" value="Unassembled WGS sequence"/>
</dbReference>
<dbReference type="InterPro" id="IPR046335">
    <property type="entry name" value="LacI/GalR-like_sensor"/>
</dbReference>
<evidence type="ECO:0000256" key="1">
    <source>
        <dbReference type="ARBA" id="ARBA00023015"/>
    </source>
</evidence>
<reference evidence="5 6" key="1">
    <citation type="journal article" date="2015" name="Stand. Genomic Sci.">
        <title>Genomic Encyclopedia of Bacterial and Archaeal Type Strains, Phase III: the genomes of soil and plant-associated and newly described type strains.</title>
        <authorList>
            <person name="Whitman W.B."/>
            <person name="Woyke T."/>
            <person name="Klenk H.P."/>
            <person name="Zhou Y."/>
            <person name="Lilburn T.G."/>
            <person name="Beck B.J."/>
            <person name="De Vos P."/>
            <person name="Vandamme P."/>
            <person name="Eisen J.A."/>
            <person name="Garrity G."/>
            <person name="Hugenholtz P."/>
            <person name="Kyrpides N.C."/>
        </authorList>
    </citation>
    <scope>NUCLEOTIDE SEQUENCE [LARGE SCALE GENOMIC DNA]</scope>
    <source>
        <strain evidence="5 6">CV2</strain>
    </source>
</reference>
<keyword evidence="3" id="KW-0804">Transcription</keyword>
<dbReference type="PROSITE" id="PS50932">
    <property type="entry name" value="HTH_LACI_2"/>
    <property type="match status" value="1"/>
</dbReference>
<gene>
    <name evidence="5" type="ORF">EV141_1018</name>
</gene>
<dbReference type="CDD" id="cd01392">
    <property type="entry name" value="HTH_LacI"/>
    <property type="match status" value="1"/>
</dbReference>
<dbReference type="InterPro" id="IPR010982">
    <property type="entry name" value="Lambda_DNA-bd_dom_sf"/>
</dbReference>
<sequence>MNRRVTIADVAAQAGVHKATVSRALNEATRDQVNIETLRRVQKAAKLLGYVPNAMARSLRTSQSMTVGVIIPDLTNPIFPPVIRGIENYLSPRGYTALLANTDSRDALEQSAVHSLSERQVDGFIIATGLEDHPLIPSMFERNIPAVMVNRGSGSIPYPLVTGNDAAGITAAIEHLLALGHREVVHLAGPSNYSTSRVRKESFTTACADAGLTGVVVDVPSLTAEDGKRAVDDLLSRRRTFTAIQASNDLLALGALRSLRAHGLGCPTDVSVIGFNDMPFAEEFSPGLTTVHVPLQMIGTESARILLDTIETGHIRPIAVMLPVSLVIRGSSGPAAAVR</sequence>
<evidence type="ECO:0000313" key="6">
    <source>
        <dbReference type="Proteomes" id="UP000293519"/>
    </source>
</evidence>
<feature type="domain" description="HTH lacI-type" evidence="4">
    <location>
        <begin position="5"/>
        <end position="61"/>
    </location>
</feature>
<keyword evidence="6" id="KW-1185">Reference proteome</keyword>
<dbReference type="GO" id="GO:0003700">
    <property type="term" value="F:DNA-binding transcription factor activity"/>
    <property type="evidence" value="ECO:0007669"/>
    <property type="project" value="TreeGrafter"/>
</dbReference>
<organism evidence="5 6">
    <name type="scientific">Microcella putealis</name>
    <dbReference type="NCBI Taxonomy" id="337005"/>
    <lineage>
        <taxon>Bacteria</taxon>
        <taxon>Bacillati</taxon>
        <taxon>Actinomycetota</taxon>
        <taxon>Actinomycetes</taxon>
        <taxon>Micrococcales</taxon>
        <taxon>Microbacteriaceae</taxon>
        <taxon>Microcella</taxon>
    </lineage>
</organism>
<dbReference type="SUPFAM" id="SSF47413">
    <property type="entry name" value="lambda repressor-like DNA-binding domains"/>
    <property type="match status" value="1"/>
</dbReference>
<dbReference type="Gene3D" id="1.10.260.40">
    <property type="entry name" value="lambda repressor-like DNA-binding domains"/>
    <property type="match status" value="1"/>
</dbReference>
<dbReference type="SUPFAM" id="SSF53822">
    <property type="entry name" value="Periplasmic binding protein-like I"/>
    <property type="match status" value="1"/>
</dbReference>
<accession>A0A4Q7LTD2</accession>
<evidence type="ECO:0000259" key="4">
    <source>
        <dbReference type="PROSITE" id="PS50932"/>
    </source>
</evidence>
<dbReference type="Pfam" id="PF13377">
    <property type="entry name" value="Peripla_BP_3"/>
    <property type="match status" value="1"/>
</dbReference>
<keyword evidence="2" id="KW-0238">DNA-binding</keyword>
<dbReference type="GO" id="GO:0000976">
    <property type="term" value="F:transcription cis-regulatory region binding"/>
    <property type="evidence" value="ECO:0007669"/>
    <property type="project" value="TreeGrafter"/>
</dbReference>
<dbReference type="InterPro" id="IPR028082">
    <property type="entry name" value="Peripla_BP_I"/>
</dbReference>
<dbReference type="PANTHER" id="PTHR30146:SF138">
    <property type="entry name" value="TRANSCRIPTIONAL REGULATORY PROTEIN"/>
    <property type="match status" value="1"/>
</dbReference>
<comment type="caution">
    <text evidence="5">The sequence shown here is derived from an EMBL/GenBank/DDBJ whole genome shotgun (WGS) entry which is preliminary data.</text>
</comment>
<dbReference type="EMBL" id="SGWW01000002">
    <property type="protein sequence ID" value="RZS57308.1"/>
    <property type="molecule type" value="Genomic_DNA"/>
</dbReference>
<proteinExistence type="predicted"/>
<dbReference type="AlphaFoldDB" id="A0A4Q7LTD2"/>
<name>A0A4Q7LTD2_9MICO</name>
<dbReference type="Pfam" id="PF00356">
    <property type="entry name" value="LacI"/>
    <property type="match status" value="1"/>
</dbReference>
<dbReference type="CDD" id="cd06267">
    <property type="entry name" value="PBP1_LacI_sugar_binding-like"/>
    <property type="match status" value="1"/>
</dbReference>
<dbReference type="InterPro" id="IPR000843">
    <property type="entry name" value="HTH_LacI"/>
</dbReference>
<keyword evidence="1" id="KW-0805">Transcription regulation</keyword>
<dbReference type="Gene3D" id="3.40.50.2300">
    <property type="match status" value="2"/>
</dbReference>
<dbReference type="SMART" id="SM00354">
    <property type="entry name" value="HTH_LACI"/>
    <property type="match status" value="1"/>
</dbReference>
<protein>
    <submittedName>
        <fullName evidence="5">LacI family transcriptional regulator</fullName>
    </submittedName>
</protein>
<evidence type="ECO:0000256" key="2">
    <source>
        <dbReference type="ARBA" id="ARBA00023125"/>
    </source>
</evidence>
<evidence type="ECO:0000256" key="3">
    <source>
        <dbReference type="ARBA" id="ARBA00023163"/>
    </source>
</evidence>
<evidence type="ECO:0000313" key="5">
    <source>
        <dbReference type="EMBL" id="RZS57308.1"/>
    </source>
</evidence>